<evidence type="ECO:0000256" key="14">
    <source>
        <dbReference type="RuleBase" id="RU364006"/>
    </source>
</evidence>
<dbReference type="AlphaFoldDB" id="A0A7C9LCV6"/>
<evidence type="ECO:0000256" key="6">
    <source>
        <dbReference type="ARBA" id="ARBA00022723"/>
    </source>
</evidence>
<sequence>MKTIDLSIKIGFCQLDELSEDEQHLIQTAISATGNSYSPYSKFRVGAALLLANGVEVMGANQENAAFPSGLCAERSAIFAAQSTYPDQPITLLAIAAANEYGLMRDPIVPCGACRQVILEIESRYNQPIRILLYGTSGVYVIDTVKDLLPLQFVGESMK</sequence>
<feature type="active site" description="Proton donor" evidence="12">
    <location>
        <position position="74"/>
    </location>
</feature>
<accession>A0A7C9LCV6</accession>
<evidence type="ECO:0000256" key="13">
    <source>
        <dbReference type="PIRSR" id="PIRSR606262-3"/>
    </source>
</evidence>
<comment type="catalytic activity">
    <reaction evidence="11 14">
        <text>cytidine + H2O + H(+) = uridine + NH4(+)</text>
        <dbReference type="Rhea" id="RHEA:16069"/>
        <dbReference type="ChEBI" id="CHEBI:15377"/>
        <dbReference type="ChEBI" id="CHEBI:15378"/>
        <dbReference type="ChEBI" id="CHEBI:16704"/>
        <dbReference type="ChEBI" id="CHEBI:17562"/>
        <dbReference type="ChEBI" id="CHEBI:28938"/>
        <dbReference type="EC" id="3.5.4.5"/>
    </reaction>
</comment>
<comment type="function">
    <text evidence="2 14">This enzyme scavenges exogenous and endogenous cytidine and 2'-deoxycytidine for UMP synthesis.</text>
</comment>
<evidence type="ECO:0000256" key="10">
    <source>
        <dbReference type="ARBA" id="ARBA00049252"/>
    </source>
</evidence>
<evidence type="ECO:0000256" key="7">
    <source>
        <dbReference type="ARBA" id="ARBA00022801"/>
    </source>
</evidence>
<dbReference type="PANTHER" id="PTHR11644:SF2">
    <property type="entry name" value="CYTIDINE DEAMINASE"/>
    <property type="match status" value="1"/>
</dbReference>
<dbReference type="GO" id="GO:0004126">
    <property type="term" value="F:cytidine deaminase activity"/>
    <property type="evidence" value="ECO:0007669"/>
    <property type="project" value="UniProtKB-UniRule"/>
</dbReference>
<name>A0A7C9LCV6_9BACT</name>
<keyword evidence="7 14" id="KW-0378">Hydrolase</keyword>
<dbReference type="PROSITE" id="PS00903">
    <property type="entry name" value="CYT_DCMP_DEAMINASES_1"/>
    <property type="match status" value="1"/>
</dbReference>
<protein>
    <recommendedName>
        <fullName evidence="5 14">Cytidine deaminase</fullName>
        <ecNumber evidence="4 14">3.5.4.5</ecNumber>
    </recommendedName>
    <alternativeName>
        <fullName evidence="9 14">Cytidine aminohydrolase</fullName>
    </alternativeName>
</protein>
<comment type="cofactor">
    <cofactor evidence="1 13 14">
        <name>Zn(2+)</name>
        <dbReference type="ChEBI" id="CHEBI:29105"/>
    </cofactor>
</comment>
<feature type="binding site" evidence="13">
    <location>
        <position position="114"/>
    </location>
    <ligand>
        <name>Zn(2+)</name>
        <dbReference type="ChEBI" id="CHEBI:29105"/>
        <note>catalytic</note>
    </ligand>
</feature>
<dbReference type="GO" id="GO:0055086">
    <property type="term" value="P:nucleobase-containing small molecule metabolic process"/>
    <property type="evidence" value="ECO:0007669"/>
    <property type="project" value="UniProtKB-ARBA"/>
</dbReference>
<dbReference type="InterPro" id="IPR016192">
    <property type="entry name" value="APOBEC/CMP_deaminase_Zn-bd"/>
</dbReference>
<evidence type="ECO:0000256" key="12">
    <source>
        <dbReference type="PIRSR" id="PIRSR606262-1"/>
    </source>
</evidence>
<dbReference type="GO" id="GO:0042802">
    <property type="term" value="F:identical protein binding"/>
    <property type="evidence" value="ECO:0007669"/>
    <property type="project" value="UniProtKB-ARBA"/>
</dbReference>
<evidence type="ECO:0000256" key="11">
    <source>
        <dbReference type="ARBA" id="ARBA00049558"/>
    </source>
</evidence>
<comment type="catalytic activity">
    <reaction evidence="10 14">
        <text>2'-deoxycytidine + H2O + H(+) = 2'-deoxyuridine + NH4(+)</text>
        <dbReference type="Rhea" id="RHEA:13433"/>
        <dbReference type="ChEBI" id="CHEBI:15377"/>
        <dbReference type="ChEBI" id="CHEBI:15378"/>
        <dbReference type="ChEBI" id="CHEBI:15698"/>
        <dbReference type="ChEBI" id="CHEBI:16450"/>
        <dbReference type="ChEBI" id="CHEBI:28938"/>
        <dbReference type="EC" id="3.5.4.5"/>
    </reaction>
</comment>
<evidence type="ECO:0000256" key="3">
    <source>
        <dbReference type="ARBA" id="ARBA00006576"/>
    </source>
</evidence>
<dbReference type="SUPFAM" id="SSF53927">
    <property type="entry name" value="Cytidine deaminase-like"/>
    <property type="match status" value="1"/>
</dbReference>
<proteinExistence type="inferred from homology"/>
<dbReference type="PROSITE" id="PS51747">
    <property type="entry name" value="CYT_DCMP_DEAMINASES_2"/>
    <property type="match status" value="1"/>
</dbReference>
<evidence type="ECO:0000256" key="8">
    <source>
        <dbReference type="ARBA" id="ARBA00022833"/>
    </source>
</evidence>
<dbReference type="EMBL" id="VVIQ01000001">
    <property type="protein sequence ID" value="MUL27016.1"/>
    <property type="molecule type" value="Genomic_DNA"/>
</dbReference>
<evidence type="ECO:0000256" key="9">
    <source>
        <dbReference type="ARBA" id="ARBA00032005"/>
    </source>
</evidence>
<dbReference type="PANTHER" id="PTHR11644">
    <property type="entry name" value="CYTIDINE DEAMINASE"/>
    <property type="match status" value="1"/>
</dbReference>
<comment type="caution">
    <text evidence="16">The sequence shown here is derived from an EMBL/GenBank/DDBJ whole genome shotgun (WGS) entry which is preliminary data.</text>
</comment>
<gene>
    <name evidence="16" type="primary">cdd</name>
    <name evidence="16" type="ORF">F0475_01445</name>
</gene>
<dbReference type="InterPro" id="IPR002125">
    <property type="entry name" value="CMP_dCMP_dom"/>
</dbReference>
<dbReference type="EC" id="3.5.4.5" evidence="4 14"/>
<organism evidence="16 17">
    <name type="scientific">Prevotella vespertina</name>
    <dbReference type="NCBI Taxonomy" id="2608404"/>
    <lineage>
        <taxon>Bacteria</taxon>
        <taxon>Pseudomonadati</taxon>
        <taxon>Bacteroidota</taxon>
        <taxon>Bacteroidia</taxon>
        <taxon>Bacteroidales</taxon>
        <taxon>Prevotellaceae</taxon>
        <taxon>Prevotella</taxon>
    </lineage>
</organism>
<dbReference type="InterPro" id="IPR016193">
    <property type="entry name" value="Cytidine_deaminase-like"/>
</dbReference>
<dbReference type="CDD" id="cd01283">
    <property type="entry name" value="cytidine_deaminase"/>
    <property type="match status" value="1"/>
</dbReference>
<evidence type="ECO:0000256" key="1">
    <source>
        <dbReference type="ARBA" id="ARBA00001947"/>
    </source>
</evidence>
<dbReference type="InterPro" id="IPR050202">
    <property type="entry name" value="Cyt/Deoxycyt_deaminase"/>
</dbReference>
<dbReference type="GO" id="GO:0005829">
    <property type="term" value="C:cytosol"/>
    <property type="evidence" value="ECO:0007669"/>
    <property type="project" value="TreeGrafter"/>
</dbReference>
<dbReference type="Pfam" id="PF00383">
    <property type="entry name" value="dCMP_cyt_deam_1"/>
    <property type="match status" value="1"/>
</dbReference>
<dbReference type="InterPro" id="IPR006262">
    <property type="entry name" value="Cyt_deam_tetra"/>
</dbReference>
<keyword evidence="8 13" id="KW-0862">Zinc</keyword>
<dbReference type="GO" id="GO:0008270">
    <property type="term" value="F:zinc ion binding"/>
    <property type="evidence" value="ECO:0007669"/>
    <property type="project" value="UniProtKB-UniRule"/>
</dbReference>
<dbReference type="Proteomes" id="UP000482295">
    <property type="component" value="Unassembled WGS sequence"/>
</dbReference>
<feature type="binding site" evidence="13">
    <location>
        <position position="111"/>
    </location>
    <ligand>
        <name>Zn(2+)</name>
        <dbReference type="ChEBI" id="CHEBI:29105"/>
        <note>catalytic</note>
    </ligand>
</feature>
<keyword evidence="6 13" id="KW-0479">Metal-binding</keyword>
<dbReference type="NCBIfam" id="TIGR01354">
    <property type="entry name" value="cyt_deam_tetra"/>
    <property type="match status" value="1"/>
</dbReference>
<dbReference type="RefSeq" id="WP_155715064.1">
    <property type="nucleotide sequence ID" value="NZ_VVIQ01000001.1"/>
</dbReference>
<evidence type="ECO:0000256" key="2">
    <source>
        <dbReference type="ARBA" id="ARBA00003949"/>
    </source>
</evidence>
<evidence type="ECO:0000259" key="15">
    <source>
        <dbReference type="PROSITE" id="PS51747"/>
    </source>
</evidence>
<feature type="domain" description="CMP/dCMP-type deaminase" evidence="15">
    <location>
        <begin position="20"/>
        <end position="156"/>
    </location>
</feature>
<dbReference type="Gene3D" id="3.40.140.10">
    <property type="entry name" value="Cytidine Deaminase, domain 2"/>
    <property type="match status" value="1"/>
</dbReference>
<evidence type="ECO:0000313" key="17">
    <source>
        <dbReference type="Proteomes" id="UP000482295"/>
    </source>
</evidence>
<comment type="similarity">
    <text evidence="3 14">Belongs to the cytidine and deoxycytidylate deaminase family.</text>
</comment>
<dbReference type="NCBIfam" id="NF004064">
    <property type="entry name" value="PRK05578.1"/>
    <property type="match status" value="1"/>
</dbReference>
<keyword evidence="17" id="KW-1185">Reference proteome</keyword>
<dbReference type="GO" id="GO:0072527">
    <property type="term" value="P:pyrimidine-containing compound metabolic process"/>
    <property type="evidence" value="ECO:0007669"/>
    <property type="project" value="UniProtKB-ARBA"/>
</dbReference>
<feature type="binding site" evidence="13">
    <location>
        <position position="72"/>
    </location>
    <ligand>
        <name>Zn(2+)</name>
        <dbReference type="ChEBI" id="CHEBI:29105"/>
        <note>catalytic</note>
    </ligand>
</feature>
<evidence type="ECO:0000313" key="16">
    <source>
        <dbReference type="EMBL" id="MUL27016.1"/>
    </source>
</evidence>
<reference evidence="16 17" key="1">
    <citation type="submission" date="2019-09" db="EMBL/GenBank/DDBJ databases">
        <title>Prevotella A2879 sp. nov., isolated from an abscess of a patient.</title>
        <authorList>
            <person name="Buhl M."/>
            <person name="Oberhettinger P."/>
        </authorList>
    </citation>
    <scope>NUCLEOTIDE SEQUENCE [LARGE SCALE GENOMIC DNA]</scope>
    <source>
        <strain evidence="16 17">A2879</strain>
    </source>
</reference>
<evidence type="ECO:0000256" key="4">
    <source>
        <dbReference type="ARBA" id="ARBA00012783"/>
    </source>
</evidence>
<evidence type="ECO:0000256" key="5">
    <source>
        <dbReference type="ARBA" id="ARBA00018266"/>
    </source>
</evidence>